<dbReference type="Pfam" id="PF01965">
    <property type="entry name" value="DJ-1_PfpI"/>
    <property type="match status" value="1"/>
</dbReference>
<keyword evidence="8" id="KW-1185">Reference proteome</keyword>
<keyword evidence="3" id="KW-0456">Lyase</keyword>
<name>A0AA39XME1_9PEZI</name>
<gene>
    <name evidence="7" type="ORF">B0T17DRAFT_596152</name>
</gene>
<dbReference type="PANTHER" id="PTHR48094">
    <property type="entry name" value="PROTEIN/NUCLEIC ACID DEGLYCASE DJ-1-RELATED"/>
    <property type="match status" value="1"/>
</dbReference>
<comment type="caution">
    <text evidence="7">The sequence shown here is derived from an EMBL/GenBank/DDBJ whole genome shotgun (WGS) entry which is preliminary data.</text>
</comment>
<proteinExistence type="inferred from homology"/>
<dbReference type="CDD" id="cd03141">
    <property type="entry name" value="GATase1_Hsp31_like"/>
    <property type="match status" value="1"/>
</dbReference>
<dbReference type="PANTHER" id="PTHR48094:SF11">
    <property type="entry name" value="GLUTATHIONE-INDEPENDENT GLYOXALASE HSP31-RELATED"/>
    <property type="match status" value="1"/>
</dbReference>
<dbReference type="Proteomes" id="UP001174934">
    <property type="component" value="Unassembled WGS sequence"/>
</dbReference>
<dbReference type="GO" id="GO:0005737">
    <property type="term" value="C:cytoplasm"/>
    <property type="evidence" value="ECO:0007669"/>
    <property type="project" value="TreeGrafter"/>
</dbReference>
<dbReference type="InterPro" id="IPR029062">
    <property type="entry name" value="Class_I_gatase-like"/>
</dbReference>
<evidence type="ECO:0000256" key="1">
    <source>
        <dbReference type="ARBA" id="ARBA00013134"/>
    </source>
</evidence>
<evidence type="ECO:0000256" key="3">
    <source>
        <dbReference type="ARBA" id="ARBA00023239"/>
    </source>
</evidence>
<dbReference type="GO" id="GO:0019172">
    <property type="term" value="F:glyoxalase III activity"/>
    <property type="evidence" value="ECO:0007669"/>
    <property type="project" value="UniProtKB-EC"/>
</dbReference>
<feature type="domain" description="DJ-1/PfpI" evidence="6">
    <location>
        <begin position="25"/>
        <end position="138"/>
    </location>
</feature>
<evidence type="ECO:0000313" key="7">
    <source>
        <dbReference type="EMBL" id="KAK0636718.1"/>
    </source>
</evidence>
<evidence type="ECO:0000256" key="4">
    <source>
        <dbReference type="ARBA" id="ARBA00038493"/>
    </source>
</evidence>
<keyword evidence="2" id="KW-0346">Stress response</keyword>
<evidence type="ECO:0000259" key="6">
    <source>
        <dbReference type="Pfam" id="PF01965"/>
    </source>
</evidence>
<evidence type="ECO:0000256" key="5">
    <source>
        <dbReference type="ARBA" id="ARBA00048082"/>
    </source>
</evidence>
<protein>
    <recommendedName>
        <fullName evidence="1">D-lactate dehydratase</fullName>
        <ecNumber evidence="1">4.2.1.130</ecNumber>
    </recommendedName>
</protein>
<reference evidence="7" key="1">
    <citation type="submission" date="2023-06" db="EMBL/GenBank/DDBJ databases">
        <title>Genome-scale phylogeny and comparative genomics of the fungal order Sordariales.</title>
        <authorList>
            <consortium name="Lawrence Berkeley National Laboratory"/>
            <person name="Hensen N."/>
            <person name="Bonometti L."/>
            <person name="Westerberg I."/>
            <person name="Brannstrom I.O."/>
            <person name="Guillou S."/>
            <person name="Cros-Aarteil S."/>
            <person name="Calhoun S."/>
            <person name="Haridas S."/>
            <person name="Kuo A."/>
            <person name="Mondo S."/>
            <person name="Pangilinan J."/>
            <person name="Riley R."/>
            <person name="LaButti K."/>
            <person name="Andreopoulos B."/>
            <person name="Lipzen A."/>
            <person name="Chen C."/>
            <person name="Yanf M."/>
            <person name="Daum C."/>
            <person name="Ng V."/>
            <person name="Clum A."/>
            <person name="Steindorff A."/>
            <person name="Ohm R."/>
            <person name="Martin F."/>
            <person name="Silar P."/>
            <person name="Natvig D."/>
            <person name="Lalanne C."/>
            <person name="Gautier V."/>
            <person name="Ament-velasquez S.L."/>
            <person name="Kruys A."/>
            <person name="Hutchinson M.I."/>
            <person name="Powell A.J."/>
            <person name="Barry K."/>
            <person name="Miller A.N."/>
            <person name="Grigoriev I.V."/>
            <person name="Debuchy R."/>
            <person name="Gladieux P."/>
            <person name="Thoren M.H."/>
            <person name="Johannesson H."/>
        </authorList>
    </citation>
    <scope>NUCLEOTIDE SEQUENCE</scope>
    <source>
        <strain evidence="7">SMH3391-2</strain>
    </source>
</reference>
<dbReference type="InterPro" id="IPR050325">
    <property type="entry name" value="Prot/Nucl_acid_deglycase"/>
</dbReference>
<sequence>MTRKILVVLTSYGPDSTPGGWYLPEFAHPYDEFTAAGYQVTVASPAGGEAPLDPGSVQMWEEDPSSKEFRKTPKLWEETEKISAYLGRADEFDALFYPGGHGPMFDLVSNADSQQLIAEFESKGKIVASVCHGPAAFLHVTRQSTGRPLLEGLDVTGFSNEEENAIGTADAMPFKLEDELEKVALGVVKLDPKAPRKKFKKNDKIFEPKVVTVGKVITGQNPVSARVVAQEIVKALGELMP</sequence>
<comment type="similarity">
    <text evidence="4">Belongs to the peptidase C56 family. HSP31-like subfamily.</text>
</comment>
<dbReference type="AlphaFoldDB" id="A0AA39XME1"/>
<dbReference type="SUPFAM" id="SSF52317">
    <property type="entry name" value="Class I glutamine amidotransferase-like"/>
    <property type="match status" value="1"/>
</dbReference>
<accession>A0AA39XME1</accession>
<evidence type="ECO:0000313" key="8">
    <source>
        <dbReference type="Proteomes" id="UP001174934"/>
    </source>
</evidence>
<dbReference type="EMBL" id="JAULSR010000001">
    <property type="protein sequence ID" value="KAK0636718.1"/>
    <property type="molecule type" value="Genomic_DNA"/>
</dbReference>
<dbReference type="Gene3D" id="3.40.50.880">
    <property type="match status" value="1"/>
</dbReference>
<dbReference type="EC" id="4.2.1.130" evidence="1"/>
<organism evidence="7 8">
    <name type="scientific">Bombardia bombarda</name>
    <dbReference type="NCBI Taxonomy" id="252184"/>
    <lineage>
        <taxon>Eukaryota</taxon>
        <taxon>Fungi</taxon>
        <taxon>Dikarya</taxon>
        <taxon>Ascomycota</taxon>
        <taxon>Pezizomycotina</taxon>
        <taxon>Sordariomycetes</taxon>
        <taxon>Sordariomycetidae</taxon>
        <taxon>Sordariales</taxon>
        <taxon>Lasiosphaeriaceae</taxon>
        <taxon>Bombardia</taxon>
    </lineage>
</organism>
<evidence type="ECO:0000256" key="2">
    <source>
        <dbReference type="ARBA" id="ARBA00023016"/>
    </source>
</evidence>
<comment type="catalytic activity">
    <reaction evidence="5">
        <text>methylglyoxal + H2O = (R)-lactate + H(+)</text>
        <dbReference type="Rhea" id="RHEA:27754"/>
        <dbReference type="ChEBI" id="CHEBI:15377"/>
        <dbReference type="ChEBI" id="CHEBI:15378"/>
        <dbReference type="ChEBI" id="CHEBI:16004"/>
        <dbReference type="ChEBI" id="CHEBI:17158"/>
        <dbReference type="EC" id="4.2.1.130"/>
    </reaction>
</comment>
<dbReference type="GO" id="GO:0019243">
    <property type="term" value="P:methylglyoxal catabolic process to D-lactate via S-lactoyl-glutathione"/>
    <property type="evidence" value="ECO:0007669"/>
    <property type="project" value="TreeGrafter"/>
</dbReference>
<dbReference type="InterPro" id="IPR002818">
    <property type="entry name" value="DJ-1/PfpI"/>
</dbReference>